<feature type="compositionally biased region" description="Low complexity" evidence="1">
    <location>
        <begin position="206"/>
        <end position="224"/>
    </location>
</feature>
<name>A0A5J4V8P9_9EUKA</name>
<evidence type="ECO:0000259" key="2">
    <source>
        <dbReference type="SMART" id="SM00360"/>
    </source>
</evidence>
<feature type="domain" description="RRM" evidence="2">
    <location>
        <begin position="222"/>
        <end position="294"/>
    </location>
</feature>
<dbReference type="SMART" id="SM00360">
    <property type="entry name" value="RRM"/>
    <property type="match status" value="2"/>
</dbReference>
<dbReference type="InterPro" id="IPR000504">
    <property type="entry name" value="RRM_dom"/>
</dbReference>
<protein>
    <recommendedName>
        <fullName evidence="2">RRM domain-containing protein</fullName>
    </recommendedName>
</protein>
<accession>A0A5J4V8P9</accession>
<dbReference type="InterPro" id="IPR035979">
    <property type="entry name" value="RBD_domain_sf"/>
</dbReference>
<feature type="domain" description="RRM" evidence="2">
    <location>
        <begin position="117"/>
        <end position="188"/>
    </location>
</feature>
<dbReference type="InterPro" id="IPR012677">
    <property type="entry name" value="Nucleotide-bd_a/b_plait_sf"/>
</dbReference>
<organism evidence="3 4">
    <name type="scientific">Streblomastix strix</name>
    <dbReference type="NCBI Taxonomy" id="222440"/>
    <lineage>
        <taxon>Eukaryota</taxon>
        <taxon>Metamonada</taxon>
        <taxon>Preaxostyla</taxon>
        <taxon>Oxymonadida</taxon>
        <taxon>Streblomastigidae</taxon>
        <taxon>Streblomastix</taxon>
    </lineage>
</organism>
<evidence type="ECO:0000313" key="4">
    <source>
        <dbReference type="Proteomes" id="UP000324800"/>
    </source>
</evidence>
<dbReference type="Proteomes" id="UP000324800">
    <property type="component" value="Unassembled WGS sequence"/>
</dbReference>
<dbReference type="EMBL" id="SNRW01008865">
    <property type="protein sequence ID" value="KAA6378869.1"/>
    <property type="molecule type" value="Genomic_DNA"/>
</dbReference>
<dbReference type="AlphaFoldDB" id="A0A5J4V8P9"/>
<dbReference type="SUPFAM" id="SSF54928">
    <property type="entry name" value="RNA-binding domain, RBD"/>
    <property type="match status" value="1"/>
</dbReference>
<sequence length="306" mass="34951">MVTPLQTLFGEWPKESLQIVDGNHSIKAKLIVLNFTDDIRQSQCAVVTFETDEQVKDTLIQIKRAEKRFGRMQINESEVMILFCNEGQYHRLVNKELASKANMKMKLINTDVNAKVKVMLFGISPIATRQKVTNELKDFHPSRVVLIKLSTTTNQQIAEVDFDSLDDAHDAVEKMNNRKIDGSVIRAFIDGNIMEYQTQVPQMKHSSSIRQQRSPPRQQSPSTIIRNLSNNSQDKQIIDFLRGINVQRISIKPDQNSETGSRMTVVEFNNIDVANYVQKQVNASFLKGSVLHAEVEFHIMVSDKKY</sequence>
<dbReference type="Pfam" id="PF00076">
    <property type="entry name" value="RRM_1"/>
    <property type="match status" value="1"/>
</dbReference>
<dbReference type="CDD" id="cd00590">
    <property type="entry name" value="RRM_SF"/>
    <property type="match status" value="1"/>
</dbReference>
<dbReference type="Gene3D" id="3.30.70.330">
    <property type="match status" value="1"/>
</dbReference>
<feature type="region of interest" description="Disordered" evidence="1">
    <location>
        <begin position="200"/>
        <end position="224"/>
    </location>
</feature>
<dbReference type="GO" id="GO:0003723">
    <property type="term" value="F:RNA binding"/>
    <property type="evidence" value="ECO:0007669"/>
    <property type="project" value="InterPro"/>
</dbReference>
<comment type="caution">
    <text evidence="3">The sequence shown here is derived from an EMBL/GenBank/DDBJ whole genome shotgun (WGS) entry which is preliminary data.</text>
</comment>
<gene>
    <name evidence="3" type="ORF">EZS28_025602</name>
</gene>
<evidence type="ECO:0000256" key="1">
    <source>
        <dbReference type="SAM" id="MobiDB-lite"/>
    </source>
</evidence>
<proteinExistence type="predicted"/>
<evidence type="ECO:0000313" key="3">
    <source>
        <dbReference type="EMBL" id="KAA6378869.1"/>
    </source>
</evidence>
<reference evidence="3 4" key="1">
    <citation type="submission" date="2019-03" db="EMBL/GenBank/DDBJ databases">
        <title>Single cell metagenomics reveals metabolic interactions within the superorganism composed of flagellate Streblomastix strix and complex community of Bacteroidetes bacteria on its surface.</title>
        <authorList>
            <person name="Treitli S.C."/>
            <person name="Kolisko M."/>
            <person name="Husnik F."/>
            <person name="Keeling P."/>
            <person name="Hampl V."/>
        </authorList>
    </citation>
    <scope>NUCLEOTIDE SEQUENCE [LARGE SCALE GENOMIC DNA]</scope>
    <source>
        <strain evidence="3">ST1C</strain>
    </source>
</reference>